<evidence type="ECO:0000259" key="7">
    <source>
        <dbReference type="Pfam" id="PF11262"/>
    </source>
</evidence>
<dbReference type="InterPro" id="IPR021726">
    <property type="entry name" value="THO_THOC2_N"/>
</dbReference>
<evidence type="ECO:0000256" key="6">
    <source>
        <dbReference type="SAM" id="MobiDB-lite"/>
    </source>
</evidence>
<dbReference type="Pfam" id="PF11262">
    <property type="entry name" value="Tho2"/>
    <property type="match status" value="1"/>
</dbReference>
<feature type="compositionally biased region" description="Low complexity" evidence="6">
    <location>
        <begin position="1847"/>
        <end position="1858"/>
    </location>
</feature>
<gene>
    <name evidence="10" type="ORF">M427DRAFT_30267</name>
</gene>
<comment type="subcellular location">
    <subcellularLocation>
        <location evidence="1">Nucleus</location>
    </subcellularLocation>
</comment>
<dbReference type="PANTHER" id="PTHR21597">
    <property type="entry name" value="THO2 PROTEIN"/>
    <property type="match status" value="1"/>
</dbReference>
<feature type="compositionally biased region" description="Low complexity" evidence="6">
    <location>
        <begin position="611"/>
        <end position="633"/>
    </location>
</feature>
<comment type="similarity">
    <text evidence="2">Belongs to the THOC2 family.</text>
</comment>
<proteinExistence type="inferred from homology"/>
<name>A0A139AM13_GONPJ</name>
<feature type="coiled-coil region" evidence="5">
    <location>
        <begin position="1494"/>
        <end position="1531"/>
    </location>
</feature>
<feature type="compositionally biased region" description="Gly residues" evidence="6">
    <location>
        <begin position="2467"/>
        <end position="2479"/>
    </location>
</feature>
<feature type="compositionally biased region" description="Gly residues" evidence="6">
    <location>
        <begin position="2633"/>
        <end position="2651"/>
    </location>
</feature>
<feature type="compositionally biased region" description="Basic and acidic residues" evidence="6">
    <location>
        <begin position="2155"/>
        <end position="2195"/>
    </location>
</feature>
<organism evidence="10 11">
    <name type="scientific">Gonapodya prolifera (strain JEL478)</name>
    <name type="common">Monoblepharis prolifera</name>
    <dbReference type="NCBI Taxonomy" id="1344416"/>
    <lineage>
        <taxon>Eukaryota</taxon>
        <taxon>Fungi</taxon>
        <taxon>Fungi incertae sedis</taxon>
        <taxon>Chytridiomycota</taxon>
        <taxon>Chytridiomycota incertae sedis</taxon>
        <taxon>Monoblepharidomycetes</taxon>
        <taxon>Monoblepharidales</taxon>
        <taxon>Gonapodyaceae</taxon>
        <taxon>Gonapodya</taxon>
    </lineage>
</organism>
<feature type="compositionally biased region" description="Low complexity" evidence="6">
    <location>
        <begin position="769"/>
        <end position="781"/>
    </location>
</feature>
<feature type="compositionally biased region" description="Basic and acidic residues" evidence="6">
    <location>
        <begin position="2571"/>
        <end position="2628"/>
    </location>
</feature>
<keyword evidence="5" id="KW-0175">Coiled coil</keyword>
<feature type="compositionally biased region" description="Basic and acidic residues" evidence="6">
    <location>
        <begin position="2678"/>
        <end position="2740"/>
    </location>
</feature>
<feature type="compositionally biased region" description="Low complexity" evidence="6">
    <location>
        <begin position="1773"/>
        <end position="1822"/>
    </location>
</feature>
<feature type="compositionally biased region" description="Low complexity" evidence="6">
    <location>
        <begin position="522"/>
        <end position="531"/>
    </location>
</feature>
<dbReference type="OrthoDB" id="29024at2759"/>
<dbReference type="OMA" id="THERACK"/>
<keyword evidence="4" id="KW-0539">Nucleus</keyword>
<feature type="region of interest" description="Disordered" evidence="6">
    <location>
        <begin position="1772"/>
        <end position="2746"/>
    </location>
</feature>
<feature type="domain" description="THO complex subunit 2 N-terminal" evidence="9">
    <location>
        <begin position="349"/>
        <end position="1082"/>
    </location>
</feature>
<dbReference type="EMBL" id="KQ965745">
    <property type="protein sequence ID" value="KXS17816.1"/>
    <property type="molecule type" value="Genomic_DNA"/>
</dbReference>
<feature type="region of interest" description="Disordered" evidence="6">
    <location>
        <begin position="1364"/>
        <end position="1403"/>
    </location>
</feature>
<evidence type="ECO:0000259" key="9">
    <source>
        <dbReference type="Pfam" id="PF16134"/>
    </source>
</evidence>
<feature type="compositionally biased region" description="Basic and acidic residues" evidence="6">
    <location>
        <begin position="593"/>
        <end position="606"/>
    </location>
</feature>
<dbReference type="Pfam" id="PF16134">
    <property type="entry name" value="THOC2_N"/>
    <property type="match status" value="1"/>
</dbReference>
<feature type="compositionally biased region" description="Gly residues" evidence="6">
    <location>
        <begin position="2393"/>
        <end position="2411"/>
    </location>
</feature>
<dbReference type="GO" id="GO:0006397">
    <property type="term" value="P:mRNA processing"/>
    <property type="evidence" value="ECO:0007669"/>
    <property type="project" value="InterPro"/>
</dbReference>
<feature type="region of interest" description="Disordered" evidence="6">
    <location>
        <begin position="503"/>
        <end position="565"/>
    </location>
</feature>
<evidence type="ECO:0000256" key="4">
    <source>
        <dbReference type="ARBA" id="ARBA00023242"/>
    </source>
</evidence>
<feature type="compositionally biased region" description="Basic and acidic residues" evidence="6">
    <location>
        <begin position="2216"/>
        <end position="2244"/>
    </location>
</feature>
<sequence length="2746" mass="295515">MAAQGGSVAAQGVTLEHVVSWDALGGGRDALAAYAESVFAQSHALPPTPHSPSFAPQLPLRIRTLILDLLFAALRPAPAASTSTPQPALLPPSELAAFLARVHALARTAPARGNPASLADESEVYSAAEADPFLVAVADALWTADNVYGPTAADQWPASDESKARLVEVVVALMVRVVRPEGGLRGLGAMAPTEDRAQRGCPPEANDPARSANDTRGAYSSTGWRVILRGAAELVYSIMVVGVEIRAGEGSGDGWGNKWDCYTVRPHWDFFRQSEDNLRDSGANGGIVVRTAGLSGLLFSLGSSPLSSDLSFSLLPSSPHDSHSQTPSSPKHQPTIHHHQPALPSLPPLLLLRLDPDLLFTSRLIPTPVVHFSRKAVRIHTSASLRQQRHNVLREDTEGWSRCVAELAAAPVSRAEVLDALRPEEAKDMSAEDKARLADAIVARRAARVHKVVNALVGYFDLDPTRVLDVIVDAMVGGVREHAAFWVQVVAAADWARRGDGAGAVAGAGAGPRHGSSRANGTAKTTTTATTDAEDTPMGTPDELEEDNDTGMSLSPISDDSAPLPPPVAPIPLLAQVLGFKYKWHQHVYATAREAKERTEREKAEGGKAGAGTTPSTTTSTAPNTATPASATPATPAAAAAAATATAVGAPFVSVYPTAWSTDVLAPLELHLCAALLARARLLDLGSLWPHLDGGAPPVERETSEERVKREKEALEKEVKDVDERYKEWEAWVKEEDGRWSGVESGGGNALTNADALTDEADQRSYHRAPASSSSSTATIALPPPSRRLRPPSQRSGLIAALLSVGCVVPALRLMDRTHKGDGVVKMARTHPDILPLLCRAIKACISPLYEPVKGFTIPLPAQYAEQQCVATASWRAAEEPRPVRRGGRYMRDYVFATWFDAAWSDAVGRWNAGDEALWGSKSTGVGLVELCGYLGPEGLARDMACWTRVVRVARGEVDKIYPPAPRDEDGGRFSSSRQRDDVARVPPSTPGAFASLRAWLHLTTTVLLPALSMTRGNAAAASEAWKLLGILPVKARMGLYEDWKKGRWGGLEGELMRKRAEKEVRGFLRRLSAETVKVHGRRLGKVTHCNPIGCAPIIIYHVTGYENIISPLVESARYIGDLTFDALGYAMLEILTDPSRVRTSDGSHASPWLQNVAAFAGALGKKFTSPGMDIEALLRHIFSQVAEEGDPWDLVVLRELVDKMAGVQPPLPELTADQLESMAGSDALRRDVFGYAPGVRRSGDKLKKSLVEHNLVVAMAVAVSQLRAKVVFRRESVDEELKPLAGVYDQIQATLLQYVEFLNSDFNPKKYHELIVPDVQTLCKKFGLELEIAFLLKRPQLLHSINEWNAKYGLVLAEKSADAATKTDDSTSKPTELTDLTDDKEFDPPTPDPEEAPEGPWIELPSVHNQRRDPWHPALRDTIVQVAGLVPQHVWTKISPHFFVTFWQLSMYDLKTPARLYDTVREKEVRRRDQTLAALNAGRMDSQTTRNKRKEYERALHLANTMMADKREQEINRRNVLRRLRREKDDWFSNFASRDDSVAAVSMMIEQCFFPRAMLSHADAAFTAKFVMMLHELDTPYFSLITFLNEMVTRLQLVLSGATENESRHLGAFMFTVLEQYHKMFRSEKDFLAMASGRRGLVPTFPATPDKPHVTWELFRKFLIVTHERACKILIWCLSSKDYVKCRNAIILVNSMSRVFPATRMHVIGGYVQESQNLGPALKAVVQWADAEKLNDLKLLATACKVNLEKQPKHIFLTTETEFMIHTKQKLANPPATPATASATPATPTTVQSTPTSTAPTSTINTPAVPAPSSQVPAQQANTAPKPPRRDEPPPSAPTTSKRDTPPAASSGAAAAPPSQPTGNPAELRLPPRPAVAPSRALGPSPPVSNRPSQPPGPPLLRTREPSAPGAAALLRPTDSPPALRDAAQGGRVPSPRPPLLQPARTSDERDRPSSTDWAGGASQGVSGRTEVRDVERERERERQREREQREEAERNKELPHDKRADGARGRDERQIAGVTQGKDERVRESGTVAGRGDTRERARSPPRLDSNAPGGLQRTSSMDSRRSAGAGASEAVKPPGAEREVRGREEDGRVGADRGRDQVERERALRNAVLAERGRENAGDGPRSGSTDGVRGRDTRGRDEKGGPASATGERKDDGRRGVERREEGRKDEKGGDDRSVIGNAKDEKRGEDGPAGTGVSAGRGPAEEIQPPRWERQNDDRSWRPDRDRDAEGMRRGDSWARGDMGGSRQDMDQPMLGPVPRYPNRGGPPPYAQGPPPRQGPPPGMHPGAYSGGPVGRGGWGGPAPPGAGGQGRGMDYGGPGPGGPGRDMARPMPGGPFGGSGGRGAPVDRGGMVTQGFTPRRGIDGDRMGGGVSGGSVASTRGPDGERMGGASGPGSQAVGGSGGVSSSGVTRQTRQLTPSPPPPPPTPPPGGEGDRGGGGSGGGSASGRGVFSIRGAAGRMKTGGGSGDQGSEGSGRERERDRERERERDSSTGGGKDPETTLPPRPSGHAKRPAADDAGPREGGGRTVGRSGSDRRTADEGAVREGTKRRRVDEGAEAAGAAGYGRERGERESRESRDRDRERERDKDRERGDAALEGKNEREGRGGRHGGDSGRRGGDRQGDTGNEAGGHGRGGRGGGGGGAGASGTVDAKAVASPARDRERGGGGGGGGSRDKSRDRVKRDRSREKDRDSTSGREREGHNRDRDRDRERDRERDGGSKREGRREEGKDERRSGRSKRK</sequence>
<evidence type="ECO:0000259" key="8">
    <source>
        <dbReference type="Pfam" id="PF11732"/>
    </source>
</evidence>
<feature type="compositionally biased region" description="Basic and acidic residues" evidence="6">
    <location>
        <begin position="2519"/>
        <end position="2530"/>
    </location>
</feature>
<feature type="region of interest" description="Disordered" evidence="6">
    <location>
        <begin position="593"/>
        <end position="633"/>
    </location>
</feature>
<feature type="region of interest" description="Disordered" evidence="6">
    <location>
        <begin position="761"/>
        <end position="793"/>
    </location>
</feature>
<dbReference type="InterPro" id="IPR032302">
    <property type="entry name" value="THOC2_N"/>
</dbReference>
<dbReference type="Proteomes" id="UP000070544">
    <property type="component" value="Unassembled WGS sequence"/>
</dbReference>
<accession>A0A139AM13</accession>
<feature type="compositionally biased region" description="Basic and acidic residues" evidence="6">
    <location>
        <begin position="962"/>
        <end position="984"/>
    </location>
</feature>
<evidence type="ECO:0000256" key="3">
    <source>
        <dbReference type="ARBA" id="ARBA00019596"/>
    </source>
</evidence>
<evidence type="ECO:0000313" key="11">
    <source>
        <dbReference type="Proteomes" id="UP000070544"/>
    </source>
</evidence>
<feature type="region of interest" description="Disordered" evidence="6">
    <location>
        <begin position="316"/>
        <end position="340"/>
    </location>
</feature>
<dbReference type="STRING" id="1344416.A0A139AM13"/>
<feature type="domain" description="THO complex subunitTHOC2 N-terminal" evidence="8">
    <location>
        <begin position="1084"/>
        <end position="1158"/>
    </location>
</feature>
<feature type="compositionally biased region" description="Pro residues" evidence="6">
    <location>
        <begin position="1885"/>
        <end position="1900"/>
    </location>
</feature>
<evidence type="ECO:0000313" key="10">
    <source>
        <dbReference type="EMBL" id="KXS17816.1"/>
    </source>
</evidence>
<feature type="region of interest" description="Disordered" evidence="6">
    <location>
        <begin position="188"/>
        <end position="215"/>
    </location>
</feature>
<dbReference type="GO" id="GO:0003729">
    <property type="term" value="F:mRNA binding"/>
    <property type="evidence" value="ECO:0007669"/>
    <property type="project" value="TreeGrafter"/>
</dbReference>
<feature type="domain" description="THO complex subunitTHOC2 C-terminal" evidence="7">
    <location>
        <begin position="1436"/>
        <end position="1746"/>
    </location>
</feature>
<feature type="compositionally biased region" description="Basic and acidic residues" evidence="6">
    <location>
        <begin position="2136"/>
        <end position="2148"/>
    </location>
</feature>
<feature type="compositionally biased region" description="Basic and acidic residues" evidence="6">
    <location>
        <begin position="2480"/>
        <end position="2496"/>
    </location>
</feature>
<dbReference type="InterPro" id="IPR021418">
    <property type="entry name" value="THO_THOC2_C"/>
</dbReference>
<feature type="compositionally biased region" description="Basic and acidic residues" evidence="6">
    <location>
        <begin position="2538"/>
        <end position="2560"/>
    </location>
</feature>
<keyword evidence="11" id="KW-1185">Reference proteome</keyword>
<feature type="compositionally biased region" description="Basic and acidic residues" evidence="6">
    <location>
        <begin position="1971"/>
        <end position="2016"/>
    </location>
</feature>
<reference evidence="10 11" key="1">
    <citation type="journal article" date="2015" name="Genome Biol. Evol.">
        <title>Phylogenomic analyses indicate that early fungi evolved digesting cell walls of algal ancestors of land plants.</title>
        <authorList>
            <person name="Chang Y."/>
            <person name="Wang S."/>
            <person name="Sekimoto S."/>
            <person name="Aerts A.L."/>
            <person name="Choi C."/>
            <person name="Clum A."/>
            <person name="LaButti K.M."/>
            <person name="Lindquist E.A."/>
            <person name="Yee Ngan C."/>
            <person name="Ohm R.A."/>
            <person name="Salamov A.A."/>
            <person name="Grigoriev I.V."/>
            <person name="Spatafora J.W."/>
            <person name="Berbee M.L."/>
        </authorList>
    </citation>
    <scope>NUCLEOTIDE SEQUENCE [LARGE SCALE GENOMIC DNA]</scope>
    <source>
        <strain evidence="10 11">JEL478</strain>
    </source>
</reference>
<feature type="compositionally biased region" description="Basic and acidic residues" evidence="6">
    <location>
        <begin position="2082"/>
        <end position="2111"/>
    </location>
</feature>
<feature type="compositionally biased region" description="Gly residues" evidence="6">
    <location>
        <begin position="2340"/>
        <end position="2349"/>
    </location>
</feature>
<feature type="compositionally biased region" description="Pro residues" evidence="6">
    <location>
        <begin position="2270"/>
        <end position="2289"/>
    </location>
</feature>
<evidence type="ECO:0000256" key="2">
    <source>
        <dbReference type="ARBA" id="ARBA00007857"/>
    </source>
</evidence>
<dbReference type="PANTHER" id="PTHR21597:SF0">
    <property type="entry name" value="THO COMPLEX SUBUNIT 2"/>
    <property type="match status" value="1"/>
</dbReference>
<dbReference type="Pfam" id="PF11732">
    <property type="entry name" value="Thoc2"/>
    <property type="match status" value="1"/>
</dbReference>
<feature type="region of interest" description="Disordered" evidence="6">
    <location>
        <begin position="962"/>
        <end position="987"/>
    </location>
</feature>
<evidence type="ECO:0000256" key="1">
    <source>
        <dbReference type="ARBA" id="ARBA00004123"/>
    </source>
</evidence>
<feature type="compositionally biased region" description="Gly residues" evidence="6">
    <location>
        <begin position="2442"/>
        <end position="2452"/>
    </location>
</feature>
<protein>
    <recommendedName>
        <fullName evidence="3">THO complex subunit 2</fullName>
    </recommendedName>
</protein>
<feature type="coiled-coil region" evidence="5">
    <location>
        <begin position="701"/>
        <end position="732"/>
    </location>
</feature>
<feature type="compositionally biased region" description="Gly residues" evidence="6">
    <location>
        <begin position="503"/>
        <end position="512"/>
    </location>
</feature>
<feature type="compositionally biased region" description="Pro residues" evidence="6">
    <location>
        <begin position="2424"/>
        <end position="2436"/>
    </location>
</feature>
<dbReference type="GO" id="GO:0000445">
    <property type="term" value="C:THO complex part of transcription export complex"/>
    <property type="evidence" value="ECO:0007669"/>
    <property type="project" value="TreeGrafter"/>
</dbReference>
<dbReference type="GO" id="GO:0006406">
    <property type="term" value="P:mRNA export from nucleus"/>
    <property type="evidence" value="ECO:0007669"/>
    <property type="project" value="InterPro"/>
</dbReference>
<dbReference type="InterPro" id="IPR040007">
    <property type="entry name" value="Tho2"/>
</dbReference>
<evidence type="ECO:0000256" key="5">
    <source>
        <dbReference type="SAM" id="Coils"/>
    </source>
</evidence>
<feature type="compositionally biased region" description="Gly residues" evidence="6">
    <location>
        <begin position="2294"/>
        <end position="2330"/>
    </location>
</feature>